<dbReference type="EMBL" id="UOEL01000127">
    <property type="protein sequence ID" value="VAW15708.1"/>
    <property type="molecule type" value="Genomic_DNA"/>
</dbReference>
<accession>A0A3B0TCD9</accession>
<dbReference type="AlphaFoldDB" id="A0A3B0TCD9"/>
<name>A0A3B0TCD9_9ZZZZ</name>
<gene>
    <name evidence="1" type="ORF">MNBD_BACTEROID03-2351</name>
</gene>
<proteinExistence type="predicted"/>
<reference evidence="1" key="1">
    <citation type="submission" date="2018-06" db="EMBL/GenBank/DDBJ databases">
        <authorList>
            <person name="Zhirakovskaya E."/>
        </authorList>
    </citation>
    <scope>NUCLEOTIDE SEQUENCE</scope>
</reference>
<sequence>MLDKKMISIVLILFSMSYSFSQSNHRVERILIKNFSEALFDNSVSPEKVVQDYMIFDIDEKKELQIAVSKAAAHITVIREKVNQDGGWLLPDYKVAKEKEYKIEWFLDFEEISILKLNITAEKKKNVYVLLNSEKNKILQYFYLENNKIRSFSLFVKMNDAWFLSY</sequence>
<evidence type="ECO:0000313" key="1">
    <source>
        <dbReference type="EMBL" id="VAW15708.1"/>
    </source>
</evidence>
<protein>
    <submittedName>
        <fullName evidence="1">Uncharacterized protein</fullName>
    </submittedName>
</protein>
<organism evidence="1">
    <name type="scientific">hydrothermal vent metagenome</name>
    <dbReference type="NCBI Taxonomy" id="652676"/>
    <lineage>
        <taxon>unclassified sequences</taxon>
        <taxon>metagenomes</taxon>
        <taxon>ecological metagenomes</taxon>
    </lineage>
</organism>